<evidence type="ECO:0000313" key="1">
    <source>
        <dbReference type="EMBL" id="VIP03972.1"/>
    </source>
</evidence>
<protein>
    <submittedName>
        <fullName evidence="1">Uncharacterized protein</fullName>
    </submittedName>
</protein>
<sequence>MAATFLQAVIERLDSVAGLPTVYLTEVPEDSPMVPSAVVIHQGEVPSYQVPCAAPSIVTGKFLLRFFNRSAVDVESLAQRVKRAFLEPLSVGIDANVRCYREQYTVQGVPDRDQEGKRVFMAAMTYSAKFNAEE</sequence>
<organism evidence="1">
    <name type="scientific">Tuwongella immobilis</name>
    <dbReference type="NCBI Taxonomy" id="692036"/>
    <lineage>
        <taxon>Bacteria</taxon>
        <taxon>Pseudomonadati</taxon>
        <taxon>Planctomycetota</taxon>
        <taxon>Planctomycetia</taxon>
        <taxon>Gemmatales</taxon>
        <taxon>Gemmataceae</taxon>
        <taxon>Tuwongella</taxon>
    </lineage>
</organism>
<name>A0A6C2YSW3_9BACT</name>
<gene>
    <name evidence="1" type="ORF">GMBLW1_52210</name>
</gene>
<dbReference type="RefSeq" id="WP_162659115.1">
    <property type="nucleotide sequence ID" value="NZ_LR593887.1"/>
</dbReference>
<dbReference type="KEGG" id="tim:GMBLW1_52210"/>
<reference evidence="1" key="1">
    <citation type="submission" date="2019-04" db="EMBL/GenBank/DDBJ databases">
        <authorList>
            <consortium name="Science for Life Laboratories"/>
        </authorList>
    </citation>
    <scope>NUCLEOTIDE SEQUENCE</scope>
    <source>
        <strain evidence="1">MBLW1</strain>
    </source>
</reference>
<dbReference type="InParanoid" id="A0A6C2YSW3"/>
<evidence type="ECO:0000313" key="2">
    <source>
        <dbReference type="Proteomes" id="UP000464378"/>
    </source>
</evidence>
<proteinExistence type="predicted"/>
<dbReference type="EMBL" id="LR593887">
    <property type="protein sequence ID" value="VTS05311.1"/>
    <property type="molecule type" value="Genomic_DNA"/>
</dbReference>
<dbReference type="AlphaFoldDB" id="A0A6C2YSW3"/>
<dbReference type="EMBL" id="LR586016">
    <property type="protein sequence ID" value="VIP03972.1"/>
    <property type="molecule type" value="Genomic_DNA"/>
</dbReference>
<accession>A0A6C2YSW3</accession>
<dbReference type="Proteomes" id="UP000464378">
    <property type="component" value="Chromosome"/>
</dbReference>
<keyword evidence="2" id="KW-1185">Reference proteome</keyword>